<name>A0A563EEV9_9PSEU</name>
<evidence type="ECO:0000313" key="3">
    <source>
        <dbReference type="Proteomes" id="UP000316639"/>
    </source>
</evidence>
<dbReference type="EMBL" id="VOBR01000075">
    <property type="protein sequence ID" value="TWP43040.1"/>
    <property type="molecule type" value="Genomic_DNA"/>
</dbReference>
<accession>A0A563EEV9</accession>
<comment type="caution">
    <text evidence="2">The sequence shown here is derived from an EMBL/GenBank/DDBJ whole genome shotgun (WGS) entry which is preliminary data.</text>
</comment>
<dbReference type="OrthoDB" id="10017656at2"/>
<feature type="compositionally biased region" description="Polar residues" evidence="1">
    <location>
        <begin position="85"/>
        <end position="95"/>
    </location>
</feature>
<keyword evidence="3" id="KW-1185">Reference proteome</keyword>
<feature type="region of interest" description="Disordered" evidence="1">
    <location>
        <begin position="85"/>
        <end position="129"/>
    </location>
</feature>
<sequence length="129" mass="12479">MLRGATMGGSSGRGCSAVVEGRGADAAGASTVLVVVDPADVDLASIAAVGLEACWGGVLGLAGFATSGACCAGGDAEIDTSVIGASSEPQTTGSMRDQVGTRHHMRKNADGTSCGWDNIAPVEPAGGKG</sequence>
<dbReference type="AlphaFoldDB" id="A0A563EEV9"/>
<protein>
    <submittedName>
        <fullName evidence="2">Uncharacterized protein</fullName>
    </submittedName>
</protein>
<dbReference type="RefSeq" id="WP_146361327.1">
    <property type="nucleotide sequence ID" value="NZ_VOBR01000075.1"/>
</dbReference>
<reference evidence="2 3" key="1">
    <citation type="submission" date="2019-07" db="EMBL/GenBank/DDBJ databases">
        <title>Lentzea xizangensis sp. nov., isolated from Qinghai-Tibetan Plateau Soils.</title>
        <authorList>
            <person name="Huang J."/>
        </authorList>
    </citation>
    <scope>NUCLEOTIDE SEQUENCE [LARGE SCALE GENOMIC DNA]</scope>
    <source>
        <strain evidence="2 3">FXJ1.1311</strain>
    </source>
</reference>
<proteinExistence type="predicted"/>
<organism evidence="2 3">
    <name type="scientific">Lentzea tibetensis</name>
    <dbReference type="NCBI Taxonomy" id="2591470"/>
    <lineage>
        <taxon>Bacteria</taxon>
        <taxon>Bacillati</taxon>
        <taxon>Actinomycetota</taxon>
        <taxon>Actinomycetes</taxon>
        <taxon>Pseudonocardiales</taxon>
        <taxon>Pseudonocardiaceae</taxon>
        <taxon>Lentzea</taxon>
    </lineage>
</organism>
<evidence type="ECO:0000313" key="2">
    <source>
        <dbReference type="EMBL" id="TWP43040.1"/>
    </source>
</evidence>
<gene>
    <name evidence="2" type="ORF">FKR81_42905</name>
</gene>
<evidence type="ECO:0000256" key="1">
    <source>
        <dbReference type="SAM" id="MobiDB-lite"/>
    </source>
</evidence>
<dbReference type="Proteomes" id="UP000316639">
    <property type="component" value="Unassembled WGS sequence"/>
</dbReference>